<feature type="domain" description="AMIN" evidence="2">
    <location>
        <begin position="188"/>
        <end position="260"/>
    </location>
</feature>
<dbReference type="AlphaFoldDB" id="A0A1M7T711"/>
<organism evidence="3 4">
    <name type="scientific">Desulfovibrio litoralis DSM 11393</name>
    <dbReference type="NCBI Taxonomy" id="1121455"/>
    <lineage>
        <taxon>Bacteria</taxon>
        <taxon>Pseudomonadati</taxon>
        <taxon>Thermodesulfobacteriota</taxon>
        <taxon>Desulfovibrionia</taxon>
        <taxon>Desulfovibrionales</taxon>
        <taxon>Desulfovibrionaceae</taxon>
        <taxon>Desulfovibrio</taxon>
    </lineage>
</organism>
<feature type="compositionally biased region" description="Polar residues" evidence="1">
    <location>
        <begin position="56"/>
        <end position="98"/>
    </location>
</feature>
<evidence type="ECO:0000313" key="4">
    <source>
        <dbReference type="Proteomes" id="UP000186469"/>
    </source>
</evidence>
<proteinExistence type="predicted"/>
<dbReference type="InterPro" id="IPR021731">
    <property type="entry name" value="AMIN_dom"/>
</dbReference>
<name>A0A1M7T711_9BACT</name>
<evidence type="ECO:0000259" key="2">
    <source>
        <dbReference type="Pfam" id="PF11741"/>
    </source>
</evidence>
<gene>
    <name evidence="3" type="ORF">SAMN02745728_01639</name>
</gene>
<reference evidence="3 4" key="1">
    <citation type="submission" date="2016-12" db="EMBL/GenBank/DDBJ databases">
        <authorList>
            <person name="Song W.-J."/>
            <person name="Kurnit D.M."/>
        </authorList>
    </citation>
    <scope>NUCLEOTIDE SEQUENCE [LARGE SCALE GENOMIC DNA]</scope>
    <source>
        <strain evidence="3 4">DSM 11393</strain>
    </source>
</reference>
<dbReference type="RefSeq" id="WP_072697328.1">
    <property type="nucleotide sequence ID" value="NZ_FRDI01000007.1"/>
</dbReference>
<evidence type="ECO:0000256" key="1">
    <source>
        <dbReference type="SAM" id="MobiDB-lite"/>
    </source>
</evidence>
<dbReference type="Pfam" id="PF11741">
    <property type="entry name" value="AMIN"/>
    <property type="match status" value="1"/>
</dbReference>
<feature type="compositionally biased region" description="Basic and acidic residues" evidence="1">
    <location>
        <begin position="135"/>
        <end position="159"/>
    </location>
</feature>
<feature type="region of interest" description="Disordered" evidence="1">
    <location>
        <begin position="48"/>
        <end position="167"/>
    </location>
</feature>
<dbReference type="EMBL" id="FRDI01000007">
    <property type="protein sequence ID" value="SHN66422.1"/>
    <property type="molecule type" value="Genomic_DNA"/>
</dbReference>
<accession>A0A1M7T711</accession>
<sequence>MNKNAVVLILSVLFLAMILVVVNQILYSGSPEPTLVTQQNTTALTTSLDSIPLTPADTNTNSTVSPSTIHSAETTPPANMTSTLNTAYNSTNQNSLTSQPQTQTAQTTTPPVQTQVQTQAQTTQPQKTETAPVYKEPEKTEPIKVKEPDKAKTEKEDNATKNTRNSGPAQIEKIGIHFADKRMLLKVVADSGFETKWFTLTAPDRLVVDFPEPVKNLTVPSVPNNRIIKSARIGKQQKGYRLVLDLNAAVKVQAKNNKAGLLEIYIEEK</sequence>
<dbReference type="Gene3D" id="2.60.40.3500">
    <property type="match status" value="1"/>
</dbReference>
<evidence type="ECO:0000313" key="3">
    <source>
        <dbReference type="EMBL" id="SHN66422.1"/>
    </source>
</evidence>
<protein>
    <submittedName>
        <fullName evidence="3">AMIN domain-containing protein</fullName>
    </submittedName>
</protein>
<keyword evidence="4" id="KW-1185">Reference proteome</keyword>
<dbReference type="Proteomes" id="UP000186469">
    <property type="component" value="Unassembled WGS sequence"/>
</dbReference>
<dbReference type="STRING" id="1121455.SAMN02745728_01639"/>
<feature type="compositionally biased region" description="Low complexity" evidence="1">
    <location>
        <begin position="99"/>
        <end position="132"/>
    </location>
</feature>